<keyword evidence="3" id="KW-0687">Ribonucleoprotein</keyword>
<dbReference type="GO" id="GO:0015934">
    <property type="term" value="C:large ribosomal subunit"/>
    <property type="evidence" value="ECO:0007669"/>
    <property type="project" value="InterPro"/>
</dbReference>
<evidence type="ECO:0000256" key="3">
    <source>
        <dbReference type="ARBA" id="ARBA00023274"/>
    </source>
</evidence>
<dbReference type="AlphaFoldDB" id="A0A6S7JD71"/>
<dbReference type="Pfam" id="PF16906">
    <property type="entry name" value="Ribosomal_L26"/>
    <property type="match status" value="1"/>
</dbReference>
<reference evidence="6" key="1">
    <citation type="submission" date="2020-04" db="EMBL/GenBank/DDBJ databases">
        <authorList>
            <person name="Alioto T."/>
            <person name="Alioto T."/>
            <person name="Gomez Garrido J."/>
        </authorList>
    </citation>
    <scope>NUCLEOTIDE SEQUENCE</scope>
    <source>
        <strain evidence="6">A484AB</strain>
    </source>
</reference>
<feature type="domain" description="KOW" evidence="5">
    <location>
        <begin position="91"/>
        <end position="119"/>
    </location>
</feature>
<dbReference type="InterPro" id="IPR014722">
    <property type="entry name" value="Rib_uL2_dom2"/>
</dbReference>
<evidence type="ECO:0000256" key="4">
    <source>
        <dbReference type="SAM" id="MobiDB-lite"/>
    </source>
</evidence>
<proteinExistence type="inferred from homology"/>
<dbReference type="InterPro" id="IPR041988">
    <property type="entry name" value="Ribosomal_uL24_KOW"/>
</dbReference>
<protein>
    <submittedName>
        <fullName evidence="6">60S ribosomal L26</fullName>
    </submittedName>
</protein>
<dbReference type="Pfam" id="PF00467">
    <property type="entry name" value="KOW"/>
    <property type="match status" value="1"/>
</dbReference>
<evidence type="ECO:0000259" key="5">
    <source>
        <dbReference type="SMART" id="SM00739"/>
    </source>
</evidence>
<dbReference type="InterPro" id="IPR008991">
    <property type="entry name" value="Translation_prot_SH3-like_sf"/>
</dbReference>
<gene>
    <name evidence="6" type="ORF">PACLA_8A058084</name>
</gene>
<dbReference type="InterPro" id="IPR005756">
    <property type="entry name" value="Ribosomal_uL24_euk/arc"/>
</dbReference>
<keyword evidence="7" id="KW-1185">Reference proteome</keyword>
<accession>A0A6S7JD71</accession>
<dbReference type="GO" id="GO:0003735">
    <property type="term" value="F:structural constituent of ribosome"/>
    <property type="evidence" value="ECO:0007669"/>
    <property type="project" value="InterPro"/>
</dbReference>
<dbReference type="GO" id="GO:0006412">
    <property type="term" value="P:translation"/>
    <property type="evidence" value="ECO:0007669"/>
    <property type="project" value="InterPro"/>
</dbReference>
<evidence type="ECO:0000313" key="7">
    <source>
        <dbReference type="Proteomes" id="UP001152795"/>
    </source>
</evidence>
<evidence type="ECO:0000256" key="2">
    <source>
        <dbReference type="ARBA" id="ARBA00022980"/>
    </source>
</evidence>
<dbReference type="EMBL" id="CACRXK020015363">
    <property type="protein sequence ID" value="CAB4028271.1"/>
    <property type="molecule type" value="Genomic_DNA"/>
</dbReference>
<dbReference type="CDD" id="cd06089">
    <property type="entry name" value="KOW_RPL26"/>
    <property type="match status" value="1"/>
</dbReference>
<dbReference type="NCBIfam" id="TIGR01080">
    <property type="entry name" value="rplX_A_E"/>
    <property type="match status" value="1"/>
</dbReference>
<dbReference type="PANTHER" id="PTHR11143">
    <property type="entry name" value="60S RIBOSOMAL PROTEIN L26 FAMILY MEMBER"/>
    <property type="match status" value="1"/>
</dbReference>
<dbReference type="Gene3D" id="2.30.30.30">
    <property type="match status" value="1"/>
</dbReference>
<comment type="similarity">
    <text evidence="1">Belongs to the universal ribosomal protein uL24 family.</text>
</comment>
<dbReference type="SUPFAM" id="SSF50104">
    <property type="entry name" value="Translation proteins SH3-like domain"/>
    <property type="match status" value="1"/>
</dbReference>
<feature type="region of interest" description="Disordered" evidence="4">
    <location>
        <begin position="165"/>
        <end position="189"/>
    </location>
</feature>
<evidence type="ECO:0000256" key="1">
    <source>
        <dbReference type="ARBA" id="ARBA00010618"/>
    </source>
</evidence>
<dbReference type="GO" id="GO:0003723">
    <property type="term" value="F:RNA binding"/>
    <property type="evidence" value="ECO:0007669"/>
    <property type="project" value="InterPro"/>
</dbReference>
<dbReference type="Proteomes" id="UP001152795">
    <property type="component" value="Unassembled WGS sequence"/>
</dbReference>
<evidence type="ECO:0000313" key="6">
    <source>
        <dbReference type="EMBL" id="CAB4028271.1"/>
    </source>
</evidence>
<dbReference type="SMART" id="SM00739">
    <property type="entry name" value="KOW"/>
    <property type="match status" value="1"/>
</dbReference>
<organism evidence="6 7">
    <name type="scientific">Paramuricea clavata</name>
    <name type="common">Red gorgonian</name>
    <name type="synonym">Violescent sea-whip</name>
    <dbReference type="NCBI Taxonomy" id="317549"/>
    <lineage>
        <taxon>Eukaryota</taxon>
        <taxon>Metazoa</taxon>
        <taxon>Cnidaria</taxon>
        <taxon>Anthozoa</taxon>
        <taxon>Octocorallia</taxon>
        <taxon>Malacalcyonacea</taxon>
        <taxon>Plexauridae</taxon>
        <taxon>Paramuricea</taxon>
    </lineage>
</organism>
<dbReference type="FunFam" id="2.30.30.30:FF:000009">
    <property type="entry name" value="60S ribosomal protein L26"/>
    <property type="match status" value="1"/>
</dbReference>
<dbReference type="OrthoDB" id="1688503at2759"/>
<name>A0A6S7JD71_PARCT</name>
<comment type="caution">
    <text evidence="6">The sequence shown here is derived from an EMBL/GenBank/DDBJ whole genome shotgun (WGS) entry which is preliminary data.</text>
</comment>
<keyword evidence="2" id="KW-0689">Ribosomal protein</keyword>
<feature type="compositionally biased region" description="Basic and acidic residues" evidence="4">
    <location>
        <begin position="165"/>
        <end position="181"/>
    </location>
</feature>
<sequence length="189" mass="22172">MPPEHQNELQRWENETQSWLHPRKVLWDSPLLYRPPSWKGCIKMKYNKNVSSSRRKSRKAHFTAPSSVRRKLMSAPLCKDLRQKYNVRSLPIRKDDEVQVTRGHHKGQQVGKVIQTYRKKWVIHIERIQRDKANGATVSVGIHPSKVEIVKLKLDKDRKAILERKDRKRLTEKGKGKHTEEDVAMATAD</sequence>
<dbReference type="InterPro" id="IPR005824">
    <property type="entry name" value="KOW"/>
</dbReference>